<dbReference type="AlphaFoldDB" id="A0A397QY36"/>
<evidence type="ECO:0000313" key="2">
    <source>
        <dbReference type="Proteomes" id="UP000266506"/>
    </source>
</evidence>
<proteinExistence type="predicted"/>
<keyword evidence="2" id="KW-1185">Reference proteome</keyword>
<organism evidence="1 2">
    <name type="scientific">Anaeroplasma bactoclasticum</name>
    <dbReference type="NCBI Taxonomy" id="2088"/>
    <lineage>
        <taxon>Bacteria</taxon>
        <taxon>Bacillati</taxon>
        <taxon>Mycoplasmatota</taxon>
        <taxon>Mollicutes</taxon>
        <taxon>Anaeroplasmatales</taxon>
        <taxon>Anaeroplasmataceae</taxon>
        <taxon>Anaeroplasma</taxon>
    </lineage>
</organism>
<protein>
    <submittedName>
        <fullName evidence="1">Uncharacterized protein</fullName>
    </submittedName>
</protein>
<accession>A0A397QY36</accession>
<name>A0A397QY36_9MOLU</name>
<reference evidence="1 2" key="1">
    <citation type="submission" date="2018-08" db="EMBL/GenBank/DDBJ databases">
        <title>Genomic Encyclopedia of Archaeal and Bacterial Type Strains, Phase II (KMG-II): from individual species to whole genera.</title>
        <authorList>
            <person name="Goeker M."/>
        </authorList>
    </citation>
    <scope>NUCLEOTIDE SEQUENCE [LARGE SCALE GENOMIC DNA]</scope>
    <source>
        <strain evidence="1 2">ATCC 27112</strain>
    </source>
</reference>
<sequence length="48" mass="5737">MEFDSIKHLGVNPDLFDLDKCSEDYDQGTSFYKEFLTFIRRKFLAELL</sequence>
<dbReference type="RefSeq" id="WP_162849928.1">
    <property type="nucleotide sequence ID" value="NZ_QXEV01000036.1"/>
</dbReference>
<comment type="caution">
    <text evidence="1">The sequence shown here is derived from an EMBL/GenBank/DDBJ whole genome shotgun (WGS) entry which is preliminary data.</text>
</comment>
<gene>
    <name evidence="1" type="ORF">EI71_01875</name>
</gene>
<dbReference type="Proteomes" id="UP000266506">
    <property type="component" value="Unassembled WGS sequence"/>
</dbReference>
<dbReference type="InParanoid" id="A0A397QY36"/>
<evidence type="ECO:0000313" key="1">
    <source>
        <dbReference type="EMBL" id="RIA64825.1"/>
    </source>
</evidence>
<dbReference type="EMBL" id="QXEV01000036">
    <property type="protein sequence ID" value="RIA64825.1"/>
    <property type="molecule type" value="Genomic_DNA"/>
</dbReference>